<protein>
    <recommendedName>
        <fullName evidence="3">Protein ImuA</fullName>
    </recommendedName>
</protein>
<reference evidence="2" key="1">
    <citation type="journal article" date="2019" name="Int. J. Syst. Evol. Microbiol.">
        <title>The Global Catalogue of Microorganisms (GCM) 10K type strain sequencing project: providing services to taxonomists for standard genome sequencing and annotation.</title>
        <authorList>
            <consortium name="The Broad Institute Genomics Platform"/>
            <consortium name="The Broad Institute Genome Sequencing Center for Infectious Disease"/>
            <person name="Wu L."/>
            <person name="Ma J."/>
        </authorList>
    </citation>
    <scope>NUCLEOTIDE SEQUENCE [LARGE SCALE GENOMIC DNA]</scope>
    <source>
        <strain evidence="2">CGMCC 1.10106</strain>
    </source>
</reference>
<sequence length="269" mass="28079">MSSAALPSATLAHAAIVAELRESLKKVAGDGLRRRPVLPFGIGAIDGALAPGGLRLDSLHEIAAASPSPSDDAAATLFMAGIAARAWGPVLWVVRRRDLFAPGLYQAGLAPERLIYAEAADDAELLALMEEGLRHRGLGAVVGEVKRAAMPNTRRLQLAAEGGKTVALLLKRHARAASDKGGGNPLAVPSAAVTRWRIASAPSAALPIGVAGVGRAMWRVELVRQRGGESAEWTMEACDETGRLALPARLADRTDRTADGAGRAYRRAA</sequence>
<dbReference type="InterPro" id="IPR017026">
    <property type="entry name" value="ImuA"/>
</dbReference>
<comment type="caution">
    <text evidence="1">The sequence shown here is derived from an EMBL/GenBank/DDBJ whole genome shotgun (WGS) entry which is preliminary data.</text>
</comment>
<gene>
    <name evidence="1" type="ORF">GCM10011395_17490</name>
</gene>
<accession>A0ABQ1GP55</accession>
<dbReference type="SUPFAM" id="SSF52540">
    <property type="entry name" value="P-loop containing nucleoside triphosphate hydrolases"/>
    <property type="match status" value="1"/>
</dbReference>
<dbReference type="Gene3D" id="3.40.50.300">
    <property type="entry name" value="P-loop containing nucleotide triphosphate hydrolases"/>
    <property type="match status" value="1"/>
</dbReference>
<keyword evidence="2" id="KW-1185">Reference proteome</keyword>
<evidence type="ECO:0000313" key="1">
    <source>
        <dbReference type="EMBL" id="GGA47681.1"/>
    </source>
</evidence>
<dbReference type="Proteomes" id="UP000618591">
    <property type="component" value="Unassembled WGS sequence"/>
</dbReference>
<name>A0ABQ1GP55_9SPHN</name>
<dbReference type="EMBL" id="BMDW01000008">
    <property type="protein sequence ID" value="GGA47681.1"/>
    <property type="molecule type" value="Genomic_DNA"/>
</dbReference>
<dbReference type="InterPro" id="IPR027417">
    <property type="entry name" value="P-loop_NTPase"/>
</dbReference>
<evidence type="ECO:0000313" key="2">
    <source>
        <dbReference type="Proteomes" id="UP000618591"/>
    </source>
</evidence>
<dbReference type="PIRSF" id="PIRSF034285">
    <property type="entry name" value="UCP034285"/>
    <property type="match status" value="1"/>
</dbReference>
<evidence type="ECO:0008006" key="3">
    <source>
        <dbReference type="Google" id="ProtNLM"/>
    </source>
</evidence>
<proteinExistence type="predicted"/>
<organism evidence="1 2">
    <name type="scientific">Sphingomonas psychrolutea</name>
    <dbReference type="NCBI Taxonomy" id="1259676"/>
    <lineage>
        <taxon>Bacteria</taxon>
        <taxon>Pseudomonadati</taxon>
        <taxon>Pseudomonadota</taxon>
        <taxon>Alphaproteobacteria</taxon>
        <taxon>Sphingomonadales</taxon>
        <taxon>Sphingomonadaceae</taxon>
        <taxon>Sphingomonas</taxon>
    </lineage>
</organism>